<keyword evidence="4" id="KW-0067">ATP-binding</keyword>
<dbReference type="PROSITE" id="PS51903">
    <property type="entry name" value="CLP_R"/>
    <property type="match status" value="1"/>
</dbReference>
<dbReference type="RefSeq" id="WP_111337719.1">
    <property type="nucleotide sequence ID" value="NZ_CP030032.1"/>
</dbReference>
<evidence type="ECO:0000256" key="5">
    <source>
        <dbReference type="ARBA" id="ARBA00023186"/>
    </source>
</evidence>
<dbReference type="PANTHER" id="PTHR11638:SF18">
    <property type="entry name" value="HEAT SHOCK PROTEIN 104"/>
    <property type="match status" value="1"/>
</dbReference>
<evidence type="ECO:0000313" key="8">
    <source>
        <dbReference type="Proteomes" id="UP000249799"/>
    </source>
</evidence>
<keyword evidence="5" id="KW-0143">Chaperone</keyword>
<dbReference type="InterPro" id="IPR027417">
    <property type="entry name" value="P-loop_NTPase"/>
</dbReference>
<keyword evidence="2" id="KW-0677">Repeat</keyword>
<dbReference type="Gene3D" id="3.40.50.300">
    <property type="entry name" value="P-loop containing nucleotide triphosphate hydrolases"/>
    <property type="match status" value="3"/>
</dbReference>
<dbReference type="AlphaFoldDB" id="A0A2Z4FR72"/>
<evidence type="ECO:0000256" key="1">
    <source>
        <dbReference type="ARBA" id="ARBA00008675"/>
    </source>
</evidence>
<dbReference type="Pfam" id="PF00004">
    <property type="entry name" value="AAA"/>
    <property type="match status" value="1"/>
</dbReference>
<dbReference type="Proteomes" id="UP000249799">
    <property type="component" value="Chromosome"/>
</dbReference>
<accession>A0A2Z4FR72</accession>
<dbReference type="SUPFAM" id="SSF81923">
    <property type="entry name" value="Double Clp-N motif"/>
    <property type="match status" value="1"/>
</dbReference>
<dbReference type="GO" id="GO:0005737">
    <property type="term" value="C:cytoplasm"/>
    <property type="evidence" value="ECO:0007669"/>
    <property type="project" value="TreeGrafter"/>
</dbReference>
<dbReference type="FunFam" id="3.40.50.300:FF:000010">
    <property type="entry name" value="Chaperone clpB 1, putative"/>
    <property type="match status" value="1"/>
</dbReference>
<dbReference type="InterPro" id="IPR003593">
    <property type="entry name" value="AAA+_ATPase"/>
</dbReference>
<evidence type="ECO:0000256" key="6">
    <source>
        <dbReference type="ARBA" id="ARBA00026057"/>
    </source>
</evidence>
<dbReference type="EMBL" id="CP030032">
    <property type="protein sequence ID" value="AWV91450.1"/>
    <property type="molecule type" value="Genomic_DNA"/>
</dbReference>
<dbReference type="OrthoDB" id="9803641at2"/>
<dbReference type="SMART" id="SM00382">
    <property type="entry name" value="AAA"/>
    <property type="match status" value="2"/>
</dbReference>
<evidence type="ECO:0000256" key="4">
    <source>
        <dbReference type="ARBA" id="ARBA00022840"/>
    </source>
</evidence>
<evidence type="ECO:0000256" key="2">
    <source>
        <dbReference type="ARBA" id="ARBA00022737"/>
    </source>
</evidence>
<comment type="subunit">
    <text evidence="6">Homohexamer. The oligomerization is ATP-dependent.</text>
</comment>
<dbReference type="GO" id="GO:0016887">
    <property type="term" value="F:ATP hydrolysis activity"/>
    <property type="evidence" value="ECO:0007669"/>
    <property type="project" value="InterPro"/>
</dbReference>
<evidence type="ECO:0000256" key="3">
    <source>
        <dbReference type="ARBA" id="ARBA00022741"/>
    </source>
</evidence>
<reference evidence="7 8" key="1">
    <citation type="submission" date="2018-06" db="EMBL/GenBank/DDBJ databases">
        <title>Lujinxingia sediminis gen. nov. sp. nov., a new facultative anaerobic member of the class Deltaproteobacteria, and proposal of Lujinxingaceae fam. nov.</title>
        <authorList>
            <person name="Guo L.-Y."/>
            <person name="Li C.-M."/>
            <person name="Wang S."/>
            <person name="Du Z.-J."/>
        </authorList>
    </citation>
    <scope>NUCLEOTIDE SEQUENCE [LARGE SCALE GENOMIC DNA]</scope>
    <source>
        <strain evidence="7 8">FA350</strain>
    </source>
</reference>
<dbReference type="CDD" id="cd19499">
    <property type="entry name" value="RecA-like_ClpB_Hsp104-like"/>
    <property type="match status" value="1"/>
</dbReference>
<keyword evidence="3" id="KW-0547">Nucleotide-binding</keyword>
<dbReference type="CDD" id="cd00009">
    <property type="entry name" value="AAA"/>
    <property type="match status" value="1"/>
</dbReference>
<dbReference type="InterPro" id="IPR041546">
    <property type="entry name" value="ClpA/ClpB_AAA_lid"/>
</dbReference>
<dbReference type="SMART" id="SM01086">
    <property type="entry name" value="ClpB_D2-small"/>
    <property type="match status" value="1"/>
</dbReference>
<dbReference type="GO" id="GO:0034605">
    <property type="term" value="P:cellular response to heat"/>
    <property type="evidence" value="ECO:0007669"/>
    <property type="project" value="TreeGrafter"/>
</dbReference>
<dbReference type="InterPro" id="IPR036628">
    <property type="entry name" value="Clp_N_dom_sf"/>
</dbReference>
<protein>
    <submittedName>
        <fullName evidence="7">Type VI secretion system ATPase TssH</fullName>
    </submittedName>
</protein>
<dbReference type="SUPFAM" id="SSF52540">
    <property type="entry name" value="P-loop containing nucleoside triphosphate hydrolases"/>
    <property type="match status" value="2"/>
</dbReference>
<organism evidence="7 8">
    <name type="scientific">Bradymonas sediminis</name>
    <dbReference type="NCBI Taxonomy" id="1548548"/>
    <lineage>
        <taxon>Bacteria</taxon>
        <taxon>Deltaproteobacteria</taxon>
        <taxon>Bradymonadales</taxon>
        <taxon>Bradymonadaceae</taxon>
        <taxon>Bradymonas</taxon>
    </lineage>
</organism>
<dbReference type="Gene3D" id="1.10.1780.10">
    <property type="entry name" value="Clp, N-terminal domain"/>
    <property type="match status" value="1"/>
</dbReference>
<evidence type="ECO:0000313" key="7">
    <source>
        <dbReference type="EMBL" id="AWV91450.1"/>
    </source>
</evidence>
<comment type="similarity">
    <text evidence="1">Belongs to the ClpA/ClpB family.</text>
</comment>
<dbReference type="GO" id="GO:0005524">
    <property type="term" value="F:ATP binding"/>
    <property type="evidence" value="ECO:0007669"/>
    <property type="project" value="UniProtKB-KW"/>
</dbReference>
<dbReference type="Pfam" id="PF17871">
    <property type="entry name" value="AAA_lid_9"/>
    <property type="match status" value="1"/>
</dbReference>
<name>A0A2Z4FR72_9DELT</name>
<dbReference type="FunFam" id="3.40.50.300:FF:000025">
    <property type="entry name" value="ATP-dependent Clp protease subunit"/>
    <property type="match status" value="1"/>
</dbReference>
<dbReference type="InterPro" id="IPR019489">
    <property type="entry name" value="Clp_ATPase_C"/>
</dbReference>
<proteinExistence type="inferred from homology"/>
<dbReference type="InterPro" id="IPR050130">
    <property type="entry name" value="ClpA_ClpB"/>
</dbReference>
<gene>
    <name evidence="7" type="ORF">DN745_14575</name>
</gene>
<sequence length="870" mass="96219">MPTKFDLSQFTRKARKAMARAQELATDLEHRHVGIEHTMLAMLEQSDSVVETVLKKLGADTNALGRGLIAELETMPRNYKRGQAQVFVDKQLLSALDVAAEEAKKLDDKFVSTEHLLLAFARERKSYTGRELRATGASADKLRDALAEGRSGKKVAQAEGEVSEILGKFAEDLTERARRGELDPVIGRSGEMRRLMQVLCRRTKNNPVLIGEPGVGKTAIVEGLAQRVVAGDVPAGLQGKRIMSLDVGALVAGTSLRGQFEERMKAVINEVVQSKGDIILFIDELQQIVGAGGEGSGGAVNLLKPAMARGEISIMGTTTIDEYREYIEEDAALERRFQSILVDEVDIGECVSILRGIKQQYEIHHGVQIRDQALIAAAEGTDRYVSDRALPDKAIDAIDEACSRLRLEIDSKPAKLDAIERSILQLQVERESLAEATDAETVEARDGLENEIESQEEEAARLRVRWELEKGALDELTEHKEALETSEKEILEAQRAGELGRAAELKYSVLPRIQKEIAQAEAKLDEIHADERLLKDYVDETDIAAVIASWTGIPTSRMLESEREKLLNMPNRLRQRVVGQDHAIEAICKAIWRSRAGLKPAGRPIGNFMFVGPTGVGKTELAKALSEFLFDSEDSLVRIDMSEYMEQSKVNTLIGSARGYVGSQSGGILTEAVRLKPYSVVLFDEAEKAHPDVFNILLQVMDEGRLSDSQGRMVDFSNTLIILTSNVGSREIMDLTGKVEQEELNDAVGEILKDHFKPEFLNRLDAPITFQALSCESIRLIVDIQERGLRKLLGQQKILIGLSDAARDFLAEEGYEPEYGARPLKRAFGKFIHDPLSTEILEGRFGEGDEIKVDVAEDGKGLTFNRVEKA</sequence>
<dbReference type="InterPro" id="IPR004176">
    <property type="entry name" value="Clp_R_N"/>
</dbReference>
<dbReference type="Pfam" id="PF07724">
    <property type="entry name" value="AAA_2"/>
    <property type="match status" value="1"/>
</dbReference>
<dbReference type="InterPro" id="IPR003959">
    <property type="entry name" value="ATPase_AAA_core"/>
</dbReference>
<dbReference type="PANTHER" id="PTHR11638">
    <property type="entry name" value="ATP-DEPENDENT CLP PROTEASE"/>
    <property type="match status" value="1"/>
</dbReference>
<keyword evidence="8" id="KW-1185">Reference proteome</keyword>
<dbReference type="InterPro" id="IPR001270">
    <property type="entry name" value="ClpA/B"/>
</dbReference>
<dbReference type="FunFam" id="3.40.50.300:FF:000120">
    <property type="entry name" value="ATP-dependent chaperone ClpB"/>
    <property type="match status" value="1"/>
</dbReference>
<dbReference type="KEGG" id="bsed:DN745_14575"/>
<dbReference type="PRINTS" id="PR00300">
    <property type="entry name" value="CLPPROTEASEA"/>
</dbReference>
<dbReference type="Gene3D" id="1.10.8.60">
    <property type="match status" value="1"/>
</dbReference>
<dbReference type="Pfam" id="PF02861">
    <property type="entry name" value="Clp_N"/>
    <property type="match status" value="1"/>
</dbReference>
<dbReference type="Pfam" id="PF10431">
    <property type="entry name" value="ClpB_D2-small"/>
    <property type="match status" value="1"/>
</dbReference>